<proteinExistence type="predicted"/>
<keyword evidence="2" id="KW-0808">Transferase</keyword>
<dbReference type="VEuPathDB" id="FungiDB:CCM_06549"/>
<protein>
    <submittedName>
        <fullName evidence="2">Kinase-like domain</fullName>
    </submittedName>
</protein>
<evidence type="ECO:0000313" key="3">
    <source>
        <dbReference type="Proteomes" id="UP000323067"/>
    </source>
</evidence>
<feature type="region of interest" description="Disordered" evidence="1">
    <location>
        <begin position="364"/>
        <end position="393"/>
    </location>
</feature>
<dbReference type="InterPro" id="IPR011009">
    <property type="entry name" value="Kinase-like_dom_sf"/>
</dbReference>
<dbReference type="GO" id="GO:0016301">
    <property type="term" value="F:kinase activity"/>
    <property type="evidence" value="ECO:0007669"/>
    <property type="project" value="UniProtKB-KW"/>
</dbReference>
<dbReference type="PANTHER" id="PTHR21310">
    <property type="entry name" value="AMINOGLYCOSIDE PHOSPHOTRANSFERASE-RELATED-RELATED"/>
    <property type="match status" value="1"/>
</dbReference>
<organism evidence="2 3">
    <name type="scientific">Cordyceps militaris</name>
    <name type="common">Caterpillar fungus</name>
    <name type="synonym">Clavaria militaris</name>
    <dbReference type="NCBI Taxonomy" id="73501"/>
    <lineage>
        <taxon>Eukaryota</taxon>
        <taxon>Fungi</taxon>
        <taxon>Dikarya</taxon>
        <taxon>Ascomycota</taxon>
        <taxon>Pezizomycotina</taxon>
        <taxon>Sordariomycetes</taxon>
        <taxon>Hypocreomycetidae</taxon>
        <taxon>Hypocreales</taxon>
        <taxon>Cordycipitaceae</taxon>
        <taxon>Cordyceps</taxon>
    </lineage>
</organism>
<gene>
    <name evidence="2" type="ORF">A9K55_008842</name>
</gene>
<accession>A0A2H4SFW5</accession>
<dbReference type="SUPFAM" id="SSF56112">
    <property type="entry name" value="Protein kinase-like (PK-like)"/>
    <property type="match status" value="1"/>
</dbReference>
<dbReference type="OrthoDB" id="5327538at2759"/>
<dbReference type="InterPro" id="IPR051678">
    <property type="entry name" value="AGP_Transferase"/>
</dbReference>
<evidence type="ECO:0000256" key="1">
    <source>
        <dbReference type="SAM" id="MobiDB-lite"/>
    </source>
</evidence>
<sequence length="393" mass="44872">MNYFVDSNGVLQPGPPARPQQCLTLPNLERTLHSLRLGGRFVFEAEICGARFVLYRFRRDGGGSYRVAVRVQKQWPAGMQPEAIQNVVRREVCVLQKLESVRFQYAPKCAAFCLSFDNPIRQPFLVLEWVAGQPLVWTKDHPAMDLRIRVLTQLFQLQQELIDKSLESRDKTAKQFYMQLIHDKIMGAPRGPPGMGGMPTQEDYWGQLTQLDAILGPNQGDRTYAVAHNNLVAENIIVDSNYNIKCIVGWSYGGIYPLGQTATLPRLFTHNTGHGSAEACMMAERLFNDKIQYRHPLHLHNVTLTPARQAMMQWQNAQDAELRALYMQSMQHSDVLAWLARHGWRIPRLRAYHDVPMLPGLMTQPRRSSLYGTREEEAAPFEDELECKPEPST</sequence>
<keyword evidence="2" id="KW-0418">Kinase</keyword>
<dbReference type="Proteomes" id="UP000323067">
    <property type="component" value="Chromosome vii"/>
</dbReference>
<dbReference type="EMBL" id="CP023324">
    <property type="protein sequence ID" value="ATY61992.1"/>
    <property type="molecule type" value="Genomic_DNA"/>
</dbReference>
<dbReference type="AlphaFoldDB" id="A0A2H4SFW5"/>
<evidence type="ECO:0000313" key="2">
    <source>
        <dbReference type="EMBL" id="ATY61992.1"/>
    </source>
</evidence>
<dbReference type="PANTHER" id="PTHR21310:SF15">
    <property type="entry name" value="AMINOGLYCOSIDE PHOSPHOTRANSFERASE DOMAIN-CONTAINING PROTEIN"/>
    <property type="match status" value="1"/>
</dbReference>
<reference evidence="2 3" key="1">
    <citation type="journal article" date="2017" name="BMC Genomics">
        <title>Chromosome level assembly and secondary metabolite potential of the parasitic fungus Cordyceps militaris.</title>
        <authorList>
            <person name="Kramer G.J."/>
            <person name="Nodwell J.R."/>
        </authorList>
    </citation>
    <scope>NUCLEOTIDE SEQUENCE [LARGE SCALE GENOMIC DNA]</scope>
    <source>
        <strain evidence="2 3">ATCC 34164</strain>
    </source>
</reference>
<dbReference type="VEuPathDB" id="FungiDB:A9K55_008842"/>
<name>A0A2H4SFW5_CORMI</name>